<dbReference type="Pfam" id="PF06167">
    <property type="entry name" value="Peptidase_M90"/>
    <property type="match status" value="1"/>
</dbReference>
<dbReference type="PANTHER" id="PTHR30164">
    <property type="entry name" value="MTFA PEPTIDASE"/>
    <property type="match status" value="1"/>
</dbReference>
<dbReference type="InterPro" id="IPR042252">
    <property type="entry name" value="MtfA_N"/>
</dbReference>
<organism evidence="1 2">
    <name type="scientific">Halomonas nitroreducens</name>
    <dbReference type="NCBI Taxonomy" id="447425"/>
    <lineage>
        <taxon>Bacteria</taxon>
        <taxon>Pseudomonadati</taxon>
        <taxon>Pseudomonadota</taxon>
        <taxon>Gammaproteobacteria</taxon>
        <taxon>Oceanospirillales</taxon>
        <taxon>Halomonadaceae</taxon>
        <taxon>Halomonas</taxon>
    </lineage>
</organism>
<dbReference type="AlphaFoldDB" id="A0A431V8J9"/>
<dbReference type="InterPro" id="IPR010384">
    <property type="entry name" value="MtfA_fam"/>
</dbReference>
<comment type="caution">
    <text evidence="1">The sequence shown here is derived from an EMBL/GenBank/DDBJ whole genome shotgun (WGS) entry which is preliminary data.</text>
</comment>
<dbReference type="InterPro" id="IPR024079">
    <property type="entry name" value="MetalloPept_cat_dom_sf"/>
</dbReference>
<dbReference type="GO" id="GO:0005829">
    <property type="term" value="C:cytosol"/>
    <property type="evidence" value="ECO:0007669"/>
    <property type="project" value="TreeGrafter"/>
</dbReference>
<protein>
    <submittedName>
        <fullName evidence="1">Zinc-dependent peptidase</fullName>
    </submittedName>
</protein>
<name>A0A431V8J9_9GAMM</name>
<dbReference type="GO" id="GO:0008237">
    <property type="term" value="F:metallopeptidase activity"/>
    <property type="evidence" value="ECO:0007669"/>
    <property type="project" value="InterPro"/>
</dbReference>
<dbReference type="Proteomes" id="UP000267400">
    <property type="component" value="Unassembled WGS sequence"/>
</dbReference>
<dbReference type="Gene3D" id="1.10.472.150">
    <property type="entry name" value="Glucose-regulated metallo-peptidase M90, N-terminal domain"/>
    <property type="match status" value="1"/>
</dbReference>
<sequence>MIGRLRHWRTAWFETRHPFPEADWREARARLPLLAAVPEPAASRLGHRAWHFAHAKRLSRHPALAEALSFDVADRLAIAAQACLLTLGWSEGDHRDAFANVHEILILPDAFQRRVEELDEFGVMHEYDDQRVGETSHQGPVVVAYPDLMASGGLDGFNVLIHELAHKLDMANSLDADGFPPLPGDIAPQDWHREFTAVWDDLQARLARGEATPIDDYAASHPGECFAVACEYFFTAPGVLHQAYPSLYGLLTRYFRQAPPWRHDAFPAS</sequence>
<dbReference type="SUPFAM" id="SSF55486">
    <property type="entry name" value="Metalloproteases ('zincins'), catalytic domain"/>
    <property type="match status" value="1"/>
</dbReference>
<accession>A0A431V8J9</accession>
<evidence type="ECO:0000313" key="1">
    <source>
        <dbReference type="EMBL" id="RTR07005.1"/>
    </source>
</evidence>
<gene>
    <name evidence="1" type="ORF">EKG36_00670</name>
</gene>
<dbReference type="RefSeq" id="WP_126479975.1">
    <property type="nucleotide sequence ID" value="NZ_RXNS01000001.1"/>
</dbReference>
<evidence type="ECO:0000313" key="2">
    <source>
        <dbReference type="Proteomes" id="UP000267400"/>
    </source>
</evidence>
<dbReference type="Gene3D" id="3.40.390.10">
    <property type="entry name" value="Collagenase (Catalytic Domain)"/>
    <property type="match status" value="1"/>
</dbReference>
<reference evidence="1 2" key="1">
    <citation type="submission" date="2018-12" db="EMBL/GenBank/DDBJ databases">
        <authorList>
            <person name="Yu L."/>
        </authorList>
    </citation>
    <scope>NUCLEOTIDE SEQUENCE [LARGE SCALE GENOMIC DNA]</scope>
    <source>
        <strain evidence="1 2">11S</strain>
    </source>
</reference>
<dbReference type="OrthoDB" id="9786424at2"/>
<dbReference type="CDD" id="cd20169">
    <property type="entry name" value="Peptidase_M90_mtfA"/>
    <property type="match status" value="1"/>
</dbReference>
<proteinExistence type="predicted"/>
<dbReference type="PANTHER" id="PTHR30164:SF2">
    <property type="entry name" value="PROTEIN MTFA"/>
    <property type="match status" value="1"/>
</dbReference>
<dbReference type="EMBL" id="RXNS01000001">
    <property type="protein sequence ID" value="RTR07005.1"/>
    <property type="molecule type" value="Genomic_DNA"/>
</dbReference>
<dbReference type="GO" id="GO:0004177">
    <property type="term" value="F:aminopeptidase activity"/>
    <property type="evidence" value="ECO:0007669"/>
    <property type="project" value="TreeGrafter"/>
</dbReference>
<keyword evidence="2" id="KW-1185">Reference proteome</keyword>